<keyword evidence="11 17" id="KW-0378">Hydrolase</keyword>
<dbReference type="SMART" id="SM00020">
    <property type="entry name" value="Tryp_SPc"/>
    <property type="match status" value="1"/>
</dbReference>
<dbReference type="PIRSF" id="PIRSF001143">
    <property type="entry name" value="Factor_X"/>
    <property type="match status" value="1"/>
</dbReference>
<evidence type="ECO:0000256" key="14">
    <source>
        <dbReference type="ARBA" id="ARBA00023180"/>
    </source>
</evidence>
<dbReference type="GO" id="GO:0044469">
    <property type="term" value="P:venom-mediated blood coagulation"/>
    <property type="evidence" value="ECO:0007669"/>
    <property type="project" value="UniProtKB-ARBA"/>
</dbReference>
<evidence type="ECO:0000256" key="13">
    <source>
        <dbReference type="ARBA" id="ARBA00023157"/>
    </source>
</evidence>
<feature type="active site" description="Charge relay system" evidence="15">
    <location>
        <position position="320"/>
    </location>
</feature>
<comment type="caution">
    <text evidence="16">Lacks conserved residue(s) required for the propagation of feature annotation.</text>
</comment>
<dbReference type="FunFam" id="2.10.25.10:FF:000513">
    <property type="entry name" value="Coagulation factor VII"/>
    <property type="match status" value="1"/>
</dbReference>
<evidence type="ECO:0000256" key="16">
    <source>
        <dbReference type="PROSITE-ProRule" id="PRU00076"/>
    </source>
</evidence>
<dbReference type="PROSITE" id="PS00011">
    <property type="entry name" value="GLA_1"/>
    <property type="match status" value="1"/>
</dbReference>
<dbReference type="PRINTS" id="PR00001">
    <property type="entry name" value="GLABLOOD"/>
</dbReference>
<dbReference type="GO" id="GO:0004252">
    <property type="term" value="F:serine-type endopeptidase activity"/>
    <property type="evidence" value="ECO:0007669"/>
    <property type="project" value="UniProtKB-EC"/>
</dbReference>
<keyword evidence="6 16" id="KW-0245">EGF-like domain</keyword>
<keyword evidence="23" id="KW-1185">Reference proteome</keyword>
<dbReference type="PROSITE" id="PS50240">
    <property type="entry name" value="TRYPSIN_DOM"/>
    <property type="match status" value="1"/>
</dbReference>
<evidence type="ECO:0000256" key="18">
    <source>
        <dbReference type="SAM" id="SignalP"/>
    </source>
</evidence>
<feature type="domain" description="Peptidase S1" evidence="20">
    <location>
        <begin position="233"/>
        <end position="465"/>
    </location>
</feature>
<dbReference type="PROSITE" id="PS00135">
    <property type="entry name" value="TRYPSIN_SER"/>
    <property type="match status" value="1"/>
</dbReference>
<dbReference type="Gene3D" id="2.40.10.10">
    <property type="entry name" value="Trypsin-like serine proteases"/>
    <property type="match status" value="2"/>
</dbReference>
<dbReference type="Pfam" id="PF14670">
    <property type="entry name" value="FXa_inhibition"/>
    <property type="match status" value="1"/>
</dbReference>
<dbReference type="FunFam" id="4.10.740.10:FF:000001">
    <property type="entry name" value="vitamin K-dependent protein S"/>
    <property type="match status" value="1"/>
</dbReference>
<evidence type="ECO:0000256" key="2">
    <source>
        <dbReference type="ARBA" id="ARBA00004613"/>
    </source>
</evidence>
<sequence>MAGLFSFLALLTFSAVLLQAEENVFIKKQHATEILLRKKRANSGLEEFKKGNLERECMEERCSYEEAREVFENDDATRQFWNKYQDGDQCESVHCNYGGSCVDGIGEYTCLCLEGYEGKNCEIVTPQLCSLDNGGCEQFCKPVERSVKCSCATGYILGEDQKSCVPTGAFPCGKRLAIRRKRSVTPDEHNAIVSKKGSKIEVEKQNITAYDTAAAYYSDVEEDSDATDVDTRIVGGRACSPGECPWQALLVNENQEGFCGGTILNEYFILTAAHCMNQSKYFEVVVGEVDTKKKEGTESVHKVGRIITHQKFVLQTYDYDIALLRLKEPINFTKYVIPVCIPEVDFADDVLMAQETATVSGFGVLHQRGQQATKLQVLQVPYIDRQQCIESSTFAITKNMFCAGYDTEVKDACQGDSGGPHVTPYRDTFFVTGIVSWGEGCAQKGKYGVYTKVSKFYKWIRAAMKVKS</sequence>
<evidence type="ECO:0000256" key="8">
    <source>
        <dbReference type="ARBA" id="ARBA00022685"/>
    </source>
</evidence>
<evidence type="ECO:0000256" key="4">
    <source>
        <dbReference type="ARBA" id="ARBA00022479"/>
    </source>
</evidence>
<dbReference type="Pfam" id="PF00008">
    <property type="entry name" value="EGF"/>
    <property type="match status" value="1"/>
</dbReference>
<evidence type="ECO:0000313" key="22">
    <source>
        <dbReference type="EMBL" id="KAJ1116755.1"/>
    </source>
</evidence>
<evidence type="ECO:0000256" key="10">
    <source>
        <dbReference type="ARBA" id="ARBA00022737"/>
    </source>
</evidence>
<dbReference type="InterPro" id="IPR000742">
    <property type="entry name" value="EGF"/>
</dbReference>
<feature type="signal peptide" evidence="18">
    <location>
        <begin position="1"/>
        <end position="20"/>
    </location>
</feature>
<evidence type="ECO:0000256" key="7">
    <source>
        <dbReference type="ARBA" id="ARBA00022670"/>
    </source>
</evidence>
<dbReference type="InterPro" id="IPR000294">
    <property type="entry name" value="GLA_domain"/>
</dbReference>
<dbReference type="Gene3D" id="2.10.25.10">
    <property type="entry name" value="Laminin"/>
    <property type="match status" value="2"/>
</dbReference>
<reference evidence="22" key="1">
    <citation type="journal article" date="2022" name="bioRxiv">
        <title>Sequencing and chromosome-scale assembly of the giantPleurodeles waltlgenome.</title>
        <authorList>
            <person name="Brown T."/>
            <person name="Elewa A."/>
            <person name="Iarovenko S."/>
            <person name="Subramanian E."/>
            <person name="Araus A.J."/>
            <person name="Petzold A."/>
            <person name="Susuki M."/>
            <person name="Suzuki K.-i.T."/>
            <person name="Hayashi T."/>
            <person name="Toyoda A."/>
            <person name="Oliveira C."/>
            <person name="Osipova E."/>
            <person name="Leigh N.D."/>
            <person name="Simon A."/>
            <person name="Yun M.H."/>
        </authorList>
    </citation>
    <scope>NUCLEOTIDE SEQUENCE</scope>
    <source>
        <strain evidence="22">20211129_DDA</strain>
        <tissue evidence="22">Liver</tissue>
    </source>
</reference>
<evidence type="ECO:0000256" key="17">
    <source>
        <dbReference type="RuleBase" id="RU363034"/>
    </source>
</evidence>
<dbReference type="SMART" id="SM00069">
    <property type="entry name" value="GLA"/>
    <property type="match status" value="1"/>
</dbReference>
<gene>
    <name evidence="22" type="ORF">NDU88_004961</name>
</gene>
<proteinExistence type="predicted"/>
<keyword evidence="12" id="KW-0106">Calcium</keyword>
<dbReference type="Proteomes" id="UP001066276">
    <property type="component" value="Chromosome 8"/>
</dbReference>
<protein>
    <recommendedName>
        <fullName evidence="3">coagulation factor Xa</fullName>
        <ecNumber evidence="3">3.4.21.6</ecNumber>
    </recommendedName>
</protein>
<dbReference type="PANTHER" id="PTHR24278">
    <property type="entry name" value="COAGULATION FACTOR"/>
    <property type="match status" value="1"/>
</dbReference>
<dbReference type="PROSITE" id="PS00134">
    <property type="entry name" value="TRYPSIN_HIS"/>
    <property type="match status" value="1"/>
</dbReference>
<dbReference type="InterPro" id="IPR018114">
    <property type="entry name" value="TRYPSIN_HIS"/>
</dbReference>
<feature type="active site" description="Charge relay system" evidence="15">
    <location>
        <position position="274"/>
    </location>
</feature>
<dbReference type="CDD" id="cd00190">
    <property type="entry name" value="Tryp_SPc"/>
    <property type="match status" value="1"/>
</dbReference>
<evidence type="ECO:0000313" key="23">
    <source>
        <dbReference type="Proteomes" id="UP001066276"/>
    </source>
</evidence>
<dbReference type="PROSITE" id="PS50026">
    <property type="entry name" value="EGF_3"/>
    <property type="match status" value="1"/>
</dbReference>
<keyword evidence="10" id="KW-0677">Repeat</keyword>
<evidence type="ECO:0000256" key="6">
    <source>
        <dbReference type="ARBA" id="ARBA00022536"/>
    </source>
</evidence>
<dbReference type="InterPro" id="IPR018097">
    <property type="entry name" value="EGF_Ca-bd_CS"/>
</dbReference>
<dbReference type="InterPro" id="IPR009003">
    <property type="entry name" value="Peptidase_S1_PA"/>
</dbReference>
<name>A0AAV7NP56_PLEWA</name>
<keyword evidence="4" id="KW-0301">Gamma-carboxyglutamic acid</keyword>
<dbReference type="SUPFAM" id="SSF57630">
    <property type="entry name" value="GLA-domain"/>
    <property type="match status" value="1"/>
</dbReference>
<dbReference type="InterPro" id="IPR000152">
    <property type="entry name" value="EGF-type_Asp/Asn_hydroxyl_site"/>
</dbReference>
<feature type="domain" description="EGF-like" evidence="19">
    <location>
        <begin position="86"/>
        <end position="122"/>
    </location>
</feature>
<dbReference type="InterPro" id="IPR001881">
    <property type="entry name" value="EGF-like_Ca-bd_dom"/>
</dbReference>
<dbReference type="PROSITE" id="PS01186">
    <property type="entry name" value="EGF_2"/>
    <property type="match status" value="1"/>
</dbReference>
<accession>A0AAV7NP56</accession>
<dbReference type="EC" id="3.4.21.6" evidence="3"/>
<dbReference type="GO" id="GO:0005615">
    <property type="term" value="C:extracellular space"/>
    <property type="evidence" value="ECO:0007669"/>
    <property type="project" value="TreeGrafter"/>
</dbReference>
<evidence type="ECO:0000259" key="19">
    <source>
        <dbReference type="PROSITE" id="PS50026"/>
    </source>
</evidence>
<keyword evidence="9 18" id="KW-0732">Signal</keyword>
<dbReference type="PROSITE" id="PS00022">
    <property type="entry name" value="EGF_1"/>
    <property type="match status" value="1"/>
</dbReference>
<keyword evidence="5" id="KW-0964">Secreted</keyword>
<dbReference type="InterPro" id="IPR035972">
    <property type="entry name" value="GLA-like_dom_SF"/>
</dbReference>
<dbReference type="Pfam" id="PF00089">
    <property type="entry name" value="Trypsin"/>
    <property type="match status" value="1"/>
</dbReference>
<comment type="caution">
    <text evidence="22">The sequence shown here is derived from an EMBL/GenBank/DDBJ whole genome shotgun (WGS) entry which is preliminary data.</text>
</comment>
<organism evidence="22 23">
    <name type="scientific">Pleurodeles waltl</name>
    <name type="common">Iberian ribbed newt</name>
    <dbReference type="NCBI Taxonomy" id="8319"/>
    <lineage>
        <taxon>Eukaryota</taxon>
        <taxon>Metazoa</taxon>
        <taxon>Chordata</taxon>
        <taxon>Craniata</taxon>
        <taxon>Vertebrata</taxon>
        <taxon>Euteleostomi</taxon>
        <taxon>Amphibia</taxon>
        <taxon>Batrachia</taxon>
        <taxon>Caudata</taxon>
        <taxon>Salamandroidea</taxon>
        <taxon>Salamandridae</taxon>
        <taxon>Pleurodelinae</taxon>
        <taxon>Pleurodeles</taxon>
    </lineage>
</organism>
<dbReference type="AlphaFoldDB" id="A0AAV7NP56"/>
<dbReference type="FunFam" id="2.10.25.10:FF:000162">
    <property type="entry name" value="Coagulation factor X (Predicted)"/>
    <property type="match status" value="1"/>
</dbReference>
<evidence type="ECO:0000256" key="15">
    <source>
        <dbReference type="PIRSR" id="PIRSR001143-1"/>
    </source>
</evidence>
<feature type="domain" description="Gla" evidence="21">
    <location>
        <begin position="40"/>
        <end position="86"/>
    </location>
</feature>
<dbReference type="GO" id="GO:0005509">
    <property type="term" value="F:calcium ion binding"/>
    <property type="evidence" value="ECO:0007669"/>
    <property type="project" value="InterPro"/>
</dbReference>
<evidence type="ECO:0000259" key="20">
    <source>
        <dbReference type="PROSITE" id="PS50240"/>
    </source>
</evidence>
<keyword evidence="8" id="KW-0165">Cleavage on pair of basic residues</keyword>
<dbReference type="InterPro" id="IPR043504">
    <property type="entry name" value="Peptidase_S1_PA_chymotrypsin"/>
</dbReference>
<dbReference type="PRINTS" id="PR00722">
    <property type="entry name" value="CHYMOTRYPSIN"/>
</dbReference>
<dbReference type="PROSITE" id="PS01187">
    <property type="entry name" value="EGF_CA"/>
    <property type="match status" value="1"/>
</dbReference>
<dbReference type="EMBL" id="JANPWB010000012">
    <property type="protein sequence ID" value="KAJ1116755.1"/>
    <property type="molecule type" value="Genomic_DNA"/>
</dbReference>
<evidence type="ECO:0000256" key="11">
    <source>
        <dbReference type="ARBA" id="ARBA00022801"/>
    </source>
</evidence>
<dbReference type="SMART" id="SM00181">
    <property type="entry name" value="EGF"/>
    <property type="match status" value="2"/>
</dbReference>
<evidence type="ECO:0000256" key="5">
    <source>
        <dbReference type="ARBA" id="ARBA00022525"/>
    </source>
</evidence>
<dbReference type="FunFam" id="2.40.10.10:FF:000013">
    <property type="entry name" value="Coagulation factor X"/>
    <property type="match status" value="1"/>
</dbReference>
<dbReference type="Pfam" id="PF00594">
    <property type="entry name" value="Gla"/>
    <property type="match status" value="1"/>
</dbReference>
<comment type="catalytic activity">
    <reaction evidence="1">
        <text>Selective cleavage of Arg-|-Thr and then Arg-|-Ile bonds in prothrombin to form thrombin.</text>
        <dbReference type="EC" id="3.4.21.6"/>
    </reaction>
</comment>
<dbReference type="InterPro" id="IPR017857">
    <property type="entry name" value="Coagulation_fac-like_Gla_dom"/>
</dbReference>
<dbReference type="PROSITE" id="PS50998">
    <property type="entry name" value="GLA_2"/>
    <property type="match status" value="1"/>
</dbReference>
<dbReference type="PANTHER" id="PTHR24278:SF28">
    <property type="entry name" value="COAGULATION FACTOR X"/>
    <property type="match status" value="1"/>
</dbReference>
<dbReference type="InterPro" id="IPR033116">
    <property type="entry name" value="TRYPSIN_SER"/>
</dbReference>
<dbReference type="InterPro" id="IPR050442">
    <property type="entry name" value="Peptidase_S1_coag_factors"/>
</dbReference>
<feature type="active site" description="Charge relay system" evidence="15">
    <location>
        <position position="417"/>
    </location>
</feature>
<evidence type="ECO:0000256" key="1">
    <source>
        <dbReference type="ARBA" id="ARBA00001239"/>
    </source>
</evidence>
<feature type="disulfide bond" evidence="16">
    <location>
        <begin position="112"/>
        <end position="121"/>
    </location>
</feature>
<evidence type="ECO:0000256" key="3">
    <source>
        <dbReference type="ARBA" id="ARBA00012181"/>
    </source>
</evidence>
<comment type="subcellular location">
    <subcellularLocation>
        <location evidence="2">Secreted</location>
    </subcellularLocation>
</comment>
<keyword evidence="14" id="KW-0325">Glycoprotein</keyword>
<keyword evidence="13 16" id="KW-1015">Disulfide bond</keyword>
<dbReference type="InterPro" id="IPR001314">
    <property type="entry name" value="Peptidase_S1A"/>
</dbReference>
<dbReference type="GO" id="GO:0007596">
    <property type="term" value="P:blood coagulation"/>
    <property type="evidence" value="ECO:0007669"/>
    <property type="project" value="InterPro"/>
</dbReference>
<dbReference type="PROSITE" id="PS00010">
    <property type="entry name" value="ASX_HYDROXYL"/>
    <property type="match status" value="1"/>
</dbReference>
<dbReference type="SMART" id="SM00179">
    <property type="entry name" value="EGF_CA"/>
    <property type="match status" value="1"/>
</dbReference>
<dbReference type="SUPFAM" id="SSF50494">
    <property type="entry name" value="Trypsin-like serine proteases"/>
    <property type="match status" value="1"/>
</dbReference>
<evidence type="ECO:0000256" key="12">
    <source>
        <dbReference type="ARBA" id="ARBA00022837"/>
    </source>
</evidence>
<evidence type="ECO:0000259" key="21">
    <source>
        <dbReference type="PROSITE" id="PS50998"/>
    </source>
</evidence>
<keyword evidence="17" id="KW-0720">Serine protease</keyword>
<dbReference type="Gene3D" id="4.10.740.10">
    <property type="entry name" value="Coagulation Factor IX"/>
    <property type="match status" value="1"/>
</dbReference>
<dbReference type="CDD" id="cd00054">
    <property type="entry name" value="EGF_CA"/>
    <property type="match status" value="1"/>
</dbReference>
<feature type="chain" id="PRO_5043731386" description="coagulation factor Xa" evidence="18">
    <location>
        <begin position="21"/>
        <end position="468"/>
    </location>
</feature>
<evidence type="ECO:0000256" key="9">
    <source>
        <dbReference type="ARBA" id="ARBA00022729"/>
    </source>
</evidence>
<dbReference type="GO" id="GO:0006508">
    <property type="term" value="P:proteolysis"/>
    <property type="evidence" value="ECO:0007669"/>
    <property type="project" value="UniProtKB-KW"/>
</dbReference>
<dbReference type="InterPro" id="IPR001254">
    <property type="entry name" value="Trypsin_dom"/>
</dbReference>
<keyword evidence="7 17" id="KW-0645">Protease</keyword>
<dbReference type="InterPro" id="IPR012224">
    <property type="entry name" value="Pept_S1A_FX"/>
</dbReference>